<dbReference type="AlphaFoldDB" id="A0A1R1X819"/>
<feature type="non-terminal residue" evidence="2">
    <location>
        <position position="226"/>
    </location>
</feature>
<evidence type="ECO:0000256" key="1">
    <source>
        <dbReference type="SAM" id="MobiDB-lite"/>
    </source>
</evidence>
<keyword evidence="3" id="KW-1185">Reference proteome</keyword>
<dbReference type="Proteomes" id="UP000187429">
    <property type="component" value="Unassembled WGS sequence"/>
</dbReference>
<reference evidence="3" key="1">
    <citation type="submission" date="2017-01" db="EMBL/GenBank/DDBJ databases">
        <authorList>
            <person name="Wang Y."/>
            <person name="White M."/>
            <person name="Kvist S."/>
            <person name="Moncalvo J.-M."/>
        </authorList>
    </citation>
    <scope>NUCLEOTIDE SEQUENCE [LARGE SCALE GENOMIC DNA]</scope>
    <source>
        <strain evidence="3">ID-206-W2</strain>
    </source>
</reference>
<feature type="region of interest" description="Disordered" evidence="1">
    <location>
        <begin position="1"/>
        <end position="80"/>
    </location>
</feature>
<protein>
    <submittedName>
        <fullName evidence="2">Uncharacterized protein</fullName>
    </submittedName>
</protein>
<sequence>MNEFRPEKRRRARQNEHANSSTNFRPIKEVNGGAVGRSGDTRSLKKTYANPSGAAKTSKSTKATTKKINNNQKPKNKSFMPAKQAVNSQYGEVSLKHLVNGGLYSNLKKFCVGGSDRKIGCSWQQFEGDHEGAFNFIMRSLIGDFYCVQEDLRAQTTYFIFNEDAGHKKFLSLALVFNGKRIEFYQTVKFEEDVTIISIPNHRDTGILTMIRLIKEQLLPLGTIDD</sequence>
<organism evidence="2 3">
    <name type="scientific">Smittium culicis</name>
    <dbReference type="NCBI Taxonomy" id="133412"/>
    <lineage>
        <taxon>Eukaryota</taxon>
        <taxon>Fungi</taxon>
        <taxon>Fungi incertae sedis</taxon>
        <taxon>Zoopagomycota</taxon>
        <taxon>Kickxellomycotina</taxon>
        <taxon>Harpellomycetes</taxon>
        <taxon>Harpellales</taxon>
        <taxon>Legeriomycetaceae</taxon>
        <taxon>Smittium</taxon>
    </lineage>
</organism>
<dbReference type="EMBL" id="LSSM01006427">
    <property type="protein sequence ID" value="OMJ10791.1"/>
    <property type="molecule type" value="Genomic_DNA"/>
</dbReference>
<dbReference type="OrthoDB" id="5599471at2759"/>
<accession>A0A1R1X819</accession>
<evidence type="ECO:0000313" key="3">
    <source>
        <dbReference type="Proteomes" id="UP000187429"/>
    </source>
</evidence>
<feature type="compositionally biased region" description="Low complexity" evidence="1">
    <location>
        <begin position="54"/>
        <end position="73"/>
    </location>
</feature>
<evidence type="ECO:0000313" key="2">
    <source>
        <dbReference type="EMBL" id="OMJ10791.1"/>
    </source>
</evidence>
<proteinExistence type="predicted"/>
<gene>
    <name evidence="2" type="ORF">AYI69_g10098</name>
</gene>
<comment type="caution">
    <text evidence="2">The sequence shown here is derived from an EMBL/GenBank/DDBJ whole genome shotgun (WGS) entry which is preliminary data.</text>
</comment>
<name>A0A1R1X819_9FUNG</name>